<keyword evidence="3" id="KW-1185">Reference proteome</keyword>
<dbReference type="HOGENOM" id="CLU_981983_0_0_1"/>
<protein>
    <submittedName>
        <fullName evidence="2">Uncharacterized protein</fullName>
    </submittedName>
</protein>
<dbReference type="PANTHER" id="PTHR14187:SF5">
    <property type="entry name" value="HEAT SHOCK 70 KDA PROTEIN 12A"/>
    <property type="match status" value="1"/>
</dbReference>
<evidence type="ECO:0000313" key="3">
    <source>
        <dbReference type="Proteomes" id="UP000054279"/>
    </source>
</evidence>
<dbReference type="EMBL" id="KN837312">
    <property type="protein sequence ID" value="KIJ28227.1"/>
    <property type="molecule type" value="Genomic_DNA"/>
</dbReference>
<proteinExistence type="predicted"/>
<gene>
    <name evidence="2" type="ORF">M422DRAFT_54708</name>
</gene>
<sequence length="284" mass="31306">DPDDPSVGLVNGELAIPGKLLRDNVFDPVIDQARHIFLIVIVIGYLLTISLKKVVQLIEDQVNNTAAPLDALLLVGGFSASEYLFKRVDKQFGSRIKLIARPPDADTATLRGAAQHGLTGSGVVSSVITPRAYIMKVKLPASEEDWQKRPAYIKNNDVGLPICENRLMYLVAKGAILRKGQRLEHSFCKYSTNYQDRTFEATLYTSDSDKIYRYTDEGAIRELCKWTVDVGVLPSFQQQASMPTGSGGFYTEFKLGLSVDSAEVRGVLMDGVHVIGDVVFDFLS</sequence>
<dbReference type="InterPro" id="IPR043129">
    <property type="entry name" value="ATPase_NBD"/>
</dbReference>
<feature type="non-terminal residue" evidence="2">
    <location>
        <position position="284"/>
    </location>
</feature>
<name>A0A0C9UGW7_SPHS4</name>
<dbReference type="AlphaFoldDB" id="A0A0C9UGW7"/>
<organism evidence="2 3">
    <name type="scientific">Sphaerobolus stellatus (strain SS14)</name>
    <dbReference type="NCBI Taxonomy" id="990650"/>
    <lineage>
        <taxon>Eukaryota</taxon>
        <taxon>Fungi</taxon>
        <taxon>Dikarya</taxon>
        <taxon>Basidiomycota</taxon>
        <taxon>Agaricomycotina</taxon>
        <taxon>Agaricomycetes</taxon>
        <taxon>Phallomycetidae</taxon>
        <taxon>Geastrales</taxon>
        <taxon>Sphaerobolaceae</taxon>
        <taxon>Sphaerobolus</taxon>
    </lineage>
</organism>
<feature type="transmembrane region" description="Helical" evidence="1">
    <location>
        <begin position="36"/>
        <end position="55"/>
    </location>
</feature>
<dbReference type="SUPFAM" id="SSF53067">
    <property type="entry name" value="Actin-like ATPase domain"/>
    <property type="match status" value="1"/>
</dbReference>
<evidence type="ECO:0000313" key="2">
    <source>
        <dbReference type="EMBL" id="KIJ28227.1"/>
    </source>
</evidence>
<keyword evidence="1" id="KW-1133">Transmembrane helix</keyword>
<keyword evidence="1" id="KW-0812">Transmembrane</keyword>
<dbReference type="OrthoDB" id="2963168at2759"/>
<accession>A0A0C9UGW7</accession>
<keyword evidence="1" id="KW-0472">Membrane</keyword>
<reference evidence="2 3" key="1">
    <citation type="submission" date="2014-06" db="EMBL/GenBank/DDBJ databases">
        <title>Evolutionary Origins and Diversification of the Mycorrhizal Mutualists.</title>
        <authorList>
            <consortium name="DOE Joint Genome Institute"/>
            <consortium name="Mycorrhizal Genomics Consortium"/>
            <person name="Kohler A."/>
            <person name="Kuo A."/>
            <person name="Nagy L.G."/>
            <person name="Floudas D."/>
            <person name="Copeland A."/>
            <person name="Barry K.W."/>
            <person name="Cichocki N."/>
            <person name="Veneault-Fourrey C."/>
            <person name="LaButti K."/>
            <person name="Lindquist E.A."/>
            <person name="Lipzen A."/>
            <person name="Lundell T."/>
            <person name="Morin E."/>
            <person name="Murat C."/>
            <person name="Riley R."/>
            <person name="Ohm R."/>
            <person name="Sun H."/>
            <person name="Tunlid A."/>
            <person name="Henrissat B."/>
            <person name="Grigoriev I.V."/>
            <person name="Hibbett D.S."/>
            <person name="Martin F."/>
        </authorList>
    </citation>
    <scope>NUCLEOTIDE SEQUENCE [LARGE SCALE GENOMIC DNA]</scope>
    <source>
        <strain evidence="2 3">SS14</strain>
    </source>
</reference>
<dbReference type="PANTHER" id="PTHR14187">
    <property type="entry name" value="ALPHA KINASE/ELONGATION FACTOR 2 KINASE"/>
    <property type="match status" value="1"/>
</dbReference>
<dbReference type="Proteomes" id="UP000054279">
    <property type="component" value="Unassembled WGS sequence"/>
</dbReference>
<evidence type="ECO:0000256" key="1">
    <source>
        <dbReference type="SAM" id="Phobius"/>
    </source>
</evidence>